<organism evidence="3">
    <name type="scientific">Symploca sp. SIO1C4</name>
    <dbReference type="NCBI Taxonomy" id="2607765"/>
    <lineage>
        <taxon>Bacteria</taxon>
        <taxon>Bacillati</taxon>
        <taxon>Cyanobacteriota</taxon>
        <taxon>Cyanophyceae</taxon>
        <taxon>Coleofasciculales</taxon>
        <taxon>Coleofasciculaceae</taxon>
        <taxon>Symploca</taxon>
    </lineage>
</organism>
<dbReference type="PANTHER" id="PTHR43405">
    <property type="entry name" value="GLYCOSYL HYDROLASE DIGH"/>
    <property type="match status" value="1"/>
</dbReference>
<keyword evidence="3" id="KW-0378">Hydrolase</keyword>
<reference evidence="3" key="1">
    <citation type="submission" date="2019-11" db="EMBL/GenBank/DDBJ databases">
        <title>Genomic insights into an expanded diversity of filamentous marine cyanobacteria reveals the extraordinary biosynthetic potential of Moorea and Okeania.</title>
        <authorList>
            <person name="Ferreira Leao T."/>
            <person name="Wang M."/>
            <person name="Moss N."/>
            <person name="Da Silva R."/>
            <person name="Sanders J."/>
            <person name="Nurk S."/>
            <person name="Gurevich A."/>
            <person name="Humphrey G."/>
            <person name="Reher R."/>
            <person name="Zhu Q."/>
            <person name="Belda-Ferre P."/>
            <person name="Glukhov E."/>
            <person name="Rex R."/>
            <person name="Dorrestein P.C."/>
            <person name="Knight R."/>
            <person name="Pevzner P."/>
            <person name="Gerwick W.H."/>
            <person name="Gerwick L."/>
        </authorList>
    </citation>
    <scope>NUCLEOTIDE SEQUENCE</scope>
    <source>
        <strain evidence="3">SIO1C4</strain>
    </source>
</reference>
<dbReference type="AlphaFoldDB" id="A0A6B3NG29"/>
<proteinExistence type="predicted"/>
<dbReference type="Gene3D" id="3.20.20.80">
    <property type="entry name" value="Glycosidases"/>
    <property type="match status" value="1"/>
</dbReference>
<feature type="domain" description="Glycosyl hydrolase-like 10" evidence="2">
    <location>
        <begin position="4"/>
        <end position="152"/>
    </location>
</feature>
<protein>
    <submittedName>
        <fullName evidence="3">Family 10 glycosylhydrolase</fullName>
    </submittedName>
</protein>
<keyword evidence="1" id="KW-0732">Signal</keyword>
<name>A0A6B3NG29_9CYAN</name>
<dbReference type="GO" id="GO:0016787">
    <property type="term" value="F:hydrolase activity"/>
    <property type="evidence" value="ECO:0007669"/>
    <property type="project" value="UniProtKB-KW"/>
</dbReference>
<comment type="caution">
    <text evidence="3">The sequence shown here is derived from an EMBL/GenBank/DDBJ whole genome shotgun (WGS) entry which is preliminary data.</text>
</comment>
<sequence length="358" mass="41238">YSKKAFLDPANPQVRRYLIALLDEISSSYEVDGIQLDYIRYPFQDPKVNQTYGYGQAAREQFEKLTGVDPIEVYPRDRALWQKWTDFRIQQIDRFVATVSSHLRKKRPELILSAAVFAKPRAERLQRLQQNWEAWARRGTLDMIVPMTYAPDTNSLRNLAQPVLTQSSLSRALVLPGIRLLNLPDIIAVDQIQLLRDLPVGGYALFAVENLNGNLRKIFSRTQGPNDSSDTEPLPYRQPFPAAAVRYGALQREWNFLLTSNQIWIREPILSEWGKQADALSESLNQLAAEPSPQNLAAAKTVLLSFRSQFPKWMQEQARMQPYQVQVWDNRLATIERLLRYGERTALNRGRLNLAQQQ</sequence>
<dbReference type="PANTHER" id="PTHR43405:SF1">
    <property type="entry name" value="GLYCOSYL HYDROLASE DIGH"/>
    <property type="match status" value="1"/>
</dbReference>
<feature type="non-terminal residue" evidence="3">
    <location>
        <position position="1"/>
    </location>
</feature>
<dbReference type="Pfam" id="PF02638">
    <property type="entry name" value="GHL10"/>
    <property type="match status" value="1"/>
</dbReference>
<dbReference type="InterPro" id="IPR052177">
    <property type="entry name" value="Divisome_Glycosyl_Hydrolase"/>
</dbReference>
<dbReference type="EMBL" id="JAAHFQ010000444">
    <property type="protein sequence ID" value="NER29865.1"/>
    <property type="molecule type" value="Genomic_DNA"/>
</dbReference>
<evidence type="ECO:0000256" key="1">
    <source>
        <dbReference type="ARBA" id="ARBA00022729"/>
    </source>
</evidence>
<dbReference type="SUPFAM" id="SSF51445">
    <property type="entry name" value="(Trans)glycosidases"/>
    <property type="match status" value="1"/>
</dbReference>
<evidence type="ECO:0000259" key="2">
    <source>
        <dbReference type="Pfam" id="PF02638"/>
    </source>
</evidence>
<accession>A0A6B3NG29</accession>
<dbReference type="InterPro" id="IPR017853">
    <property type="entry name" value="GH"/>
</dbReference>
<gene>
    <name evidence="3" type="ORF">F6J89_20155</name>
</gene>
<evidence type="ECO:0000313" key="3">
    <source>
        <dbReference type="EMBL" id="NER29865.1"/>
    </source>
</evidence>
<dbReference type="InterPro" id="IPR003790">
    <property type="entry name" value="GHL10"/>
</dbReference>